<dbReference type="Proteomes" id="UP000075243">
    <property type="component" value="Unassembled WGS sequence"/>
</dbReference>
<dbReference type="Gramene" id="C.cajan_36905.t">
    <property type="protein sequence ID" value="C.cajan_36905.t.cds1"/>
    <property type="gene ID" value="C.cajan_36905"/>
</dbReference>
<keyword evidence="2" id="KW-1185">Reference proteome</keyword>
<sequence>MVCTKPDIAHAMGVVSRFISNPGRKHWEAVKWLLRYMKGTSKIALYFSKNDVVLERYSNVDLGGCSDTRKRTTRFVFTVGGTVVS</sequence>
<dbReference type="STRING" id="3821.A0A151RGF4"/>
<accession>A0A151RGF4</accession>
<reference evidence="1" key="1">
    <citation type="journal article" date="2012" name="Nat. Biotechnol.">
        <title>Draft genome sequence of pigeonpea (Cajanus cajan), an orphan legume crop of resource-poor farmers.</title>
        <authorList>
            <person name="Varshney R.K."/>
            <person name="Chen W."/>
            <person name="Li Y."/>
            <person name="Bharti A.K."/>
            <person name="Saxena R.K."/>
            <person name="Schlueter J.A."/>
            <person name="Donoghue M.T."/>
            <person name="Azam S."/>
            <person name="Fan G."/>
            <person name="Whaley A.M."/>
            <person name="Farmer A.D."/>
            <person name="Sheridan J."/>
            <person name="Iwata A."/>
            <person name="Tuteja R."/>
            <person name="Penmetsa R.V."/>
            <person name="Wu W."/>
            <person name="Upadhyaya H.D."/>
            <person name="Yang S.P."/>
            <person name="Shah T."/>
            <person name="Saxena K.B."/>
            <person name="Michael T."/>
            <person name="McCombie W.R."/>
            <person name="Yang B."/>
            <person name="Zhang G."/>
            <person name="Yang H."/>
            <person name="Wang J."/>
            <person name="Spillane C."/>
            <person name="Cook D.R."/>
            <person name="May G.D."/>
            <person name="Xu X."/>
            <person name="Jackson S.A."/>
        </authorList>
    </citation>
    <scope>NUCLEOTIDE SEQUENCE [LARGE SCALE GENOMIC DNA]</scope>
</reference>
<protein>
    <submittedName>
        <fullName evidence="1">Retrovirus-related Pol polyprotein from transposon TNT 1-94</fullName>
    </submittedName>
</protein>
<evidence type="ECO:0000313" key="1">
    <source>
        <dbReference type="EMBL" id="KYP41692.1"/>
    </source>
</evidence>
<dbReference type="PANTHER" id="PTHR11439">
    <property type="entry name" value="GAG-POL-RELATED RETROTRANSPOSON"/>
    <property type="match status" value="1"/>
</dbReference>
<name>A0A151RGF4_CAJCA</name>
<organism evidence="1 2">
    <name type="scientific">Cajanus cajan</name>
    <name type="common">Pigeon pea</name>
    <name type="synonym">Cajanus indicus</name>
    <dbReference type="NCBI Taxonomy" id="3821"/>
    <lineage>
        <taxon>Eukaryota</taxon>
        <taxon>Viridiplantae</taxon>
        <taxon>Streptophyta</taxon>
        <taxon>Embryophyta</taxon>
        <taxon>Tracheophyta</taxon>
        <taxon>Spermatophyta</taxon>
        <taxon>Magnoliopsida</taxon>
        <taxon>eudicotyledons</taxon>
        <taxon>Gunneridae</taxon>
        <taxon>Pentapetalae</taxon>
        <taxon>rosids</taxon>
        <taxon>fabids</taxon>
        <taxon>Fabales</taxon>
        <taxon>Fabaceae</taxon>
        <taxon>Papilionoideae</taxon>
        <taxon>50 kb inversion clade</taxon>
        <taxon>NPAAA clade</taxon>
        <taxon>indigoferoid/millettioid clade</taxon>
        <taxon>Phaseoleae</taxon>
        <taxon>Cajanus</taxon>
    </lineage>
</organism>
<dbReference type="PANTHER" id="PTHR11439:SF467">
    <property type="entry name" value="INTEGRASE CATALYTIC DOMAIN-CONTAINING PROTEIN"/>
    <property type="match status" value="1"/>
</dbReference>
<proteinExistence type="predicted"/>
<dbReference type="AlphaFoldDB" id="A0A151RGF4"/>
<evidence type="ECO:0000313" key="2">
    <source>
        <dbReference type="Proteomes" id="UP000075243"/>
    </source>
</evidence>
<dbReference type="EMBL" id="KQ483757">
    <property type="protein sequence ID" value="KYP41692.1"/>
    <property type="molecule type" value="Genomic_DNA"/>
</dbReference>
<gene>
    <name evidence="1" type="ORF">KK1_036941</name>
</gene>